<dbReference type="InterPro" id="IPR003754">
    <property type="entry name" value="4pyrrol_synth_uPrphyn_synth"/>
</dbReference>
<dbReference type="PANTHER" id="PTHR12390">
    <property type="entry name" value="UROPORPHYRINOGEN III SYNTHASE"/>
    <property type="match status" value="1"/>
</dbReference>
<dbReference type="CDD" id="cd06578">
    <property type="entry name" value="HemD"/>
    <property type="match status" value="1"/>
</dbReference>
<dbReference type="RefSeq" id="XP_047765798.1">
    <property type="nucleotide sequence ID" value="XM_047908285.1"/>
</dbReference>
<evidence type="ECO:0000259" key="1">
    <source>
        <dbReference type="Pfam" id="PF02602"/>
    </source>
</evidence>
<dbReference type="GeneID" id="71989015"/>
<dbReference type="InterPro" id="IPR039793">
    <property type="entry name" value="UROS/Hem4"/>
</dbReference>
<accession>A0A9Q8UT45</accession>
<dbReference type="FunFam" id="3.40.50.10090:FF:000011">
    <property type="entry name" value="Uroporphyrinogen-III synthase (UroS), putative"/>
    <property type="match status" value="1"/>
</dbReference>
<protein>
    <submittedName>
        <fullName evidence="2">Uroporphyrinogen-III synthase</fullName>
    </submittedName>
</protein>
<dbReference type="GO" id="GO:0004852">
    <property type="term" value="F:uroporphyrinogen-III synthase activity"/>
    <property type="evidence" value="ECO:0007669"/>
    <property type="project" value="InterPro"/>
</dbReference>
<keyword evidence="3" id="KW-1185">Reference proteome</keyword>
<dbReference type="GO" id="GO:0006780">
    <property type="term" value="P:uroporphyrinogen III biosynthetic process"/>
    <property type="evidence" value="ECO:0007669"/>
    <property type="project" value="InterPro"/>
</dbReference>
<organism evidence="2 3">
    <name type="scientific">Passalora fulva</name>
    <name type="common">Tomato leaf mold</name>
    <name type="synonym">Cladosporium fulvum</name>
    <dbReference type="NCBI Taxonomy" id="5499"/>
    <lineage>
        <taxon>Eukaryota</taxon>
        <taxon>Fungi</taxon>
        <taxon>Dikarya</taxon>
        <taxon>Ascomycota</taxon>
        <taxon>Pezizomycotina</taxon>
        <taxon>Dothideomycetes</taxon>
        <taxon>Dothideomycetidae</taxon>
        <taxon>Mycosphaerellales</taxon>
        <taxon>Mycosphaerellaceae</taxon>
        <taxon>Fulvia</taxon>
    </lineage>
</organism>
<proteinExistence type="predicted"/>
<reference evidence="2" key="2">
    <citation type="journal article" date="2022" name="Microb. Genom.">
        <title>A chromosome-scale genome assembly of the tomato pathogen Cladosporium fulvum reveals a compartmentalized genome architecture and the presence of a dispensable chromosome.</title>
        <authorList>
            <person name="Zaccaron A.Z."/>
            <person name="Chen L.H."/>
            <person name="Samaras A."/>
            <person name="Stergiopoulos I."/>
        </authorList>
    </citation>
    <scope>NUCLEOTIDE SEQUENCE</scope>
    <source>
        <strain evidence="2">Race5_Kim</strain>
    </source>
</reference>
<dbReference type="OrthoDB" id="5595751at2759"/>
<gene>
    <name evidence="2" type="ORF">CLAFUR5_09137</name>
</gene>
<dbReference type="Pfam" id="PF02602">
    <property type="entry name" value="HEM4"/>
    <property type="match status" value="1"/>
</dbReference>
<dbReference type="Gene3D" id="3.40.50.10090">
    <property type="match status" value="2"/>
</dbReference>
<name>A0A9Q8UT45_PASFU</name>
<sequence length="338" mass="36912">MDGIKASLEGFKLDQVPVYLLKTKSSPSDSYEEHCTTLSDGHFKPLFIPVLEHQFRDDTLRKLRLSAERFAFAGGSAATSRQLATNNPAKRYSGLIFTSQRAVDAFATVIAKLEPAKVASLFDPDIPLYVVGPATANGVRSLGLPCLVLGEETGNGDALANFILSHHNGLSRETTSLNGRKLPLLFLVGEQRRDIIPKTLQTEDLPSNLRIPVTEVVVYETGEMATFEEEFTDLLKEAKAAKVKEQWVVVFSPQGCEAMLSALGWLDEKTGRYSAGRREAVSGSTETRIATIGPTTRDFLMQNFGFEPDVCAEKPSPEGVAEAIVDFGKKPSTILGRM</sequence>
<evidence type="ECO:0000313" key="2">
    <source>
        <dbReference type="EMBL" id="UJO21432.1"/>
    </source>
</evidence>
<evidence type="ECO:0000313" key="3">
    <source>
        <dbReference type="Proteomes" id="UP000756132"/>
    </source>
</evidence>
<dbReference type="Proteomes" id="UP000756132">
    <property type="component" value="Chromosome 9"/>
</dbReference>
<feature type="domain" description="Tetrapyrrole biosynthesis uroporphyrinogen III synthase" evidence="1">
    <location>
        <begin position="43"/>
        <end position="320"/>
    </location>
</feature>
<dbReference type="SUPFAM" id="SSF69618">
    <property type="entry name" value="HemD-like"/>
    <property type="match status" value="1"/>
</dbReference>
<dbReference type="InterPro" id="IPR036108">
    <property type="entry name" value="4pyrrol_syn_uPrphyn_synt_sf"/>
</dbReference>
<dbReference type="EMBL" id="CP090171">
    <property type="protein sequence ID" value="UJO21432.1"/>
    <property type="molecule type" value="Genomic_DNA"/>
</dbReference>
<dbReference type="GO" id="GO:0005829">
    <property type="term" value="C:cytosol"/>
    <property type="evidence" value="ECO:0007669"/>
    <property type="project" value="TreeGrafter"/>
</dbReference>
<dbReference type="KEGG" id="ffu:CLAFUR5_09137"/>
<dbReference type="PANTHER" id="PTHR12390:SF0">
    <property type="entry name" value="UROPORPHYRINOGEN-III SYNTHASE"/>
    <property type="match status" value="1"/>
</dbReference>
<dbReference type="AlphaFoldDB" id="A0A9Q8UT45"/>
<reference evidence="2" key="1">
    <citation type="submission" date="2021-12" db="EMBL/GenBank/DDBJ databases">
        <authorList>
            <person name="Zaccaron A."/>
            <person name="Stergiopoulos I."/>
        </authorList>
    </citation>
    <scope>NUCLEOTIDE SEQUENCE</scope>
    <source>
        <strain evidence="2">Race5_Kim</strain>
    </source>
</reference>